<dbReference type="Proteomes" id="UP000734271">
    <property type="component" value="Unassembled WGS sequence"/>
</dbReference>
<keyword evidence="1" id="KW-1133">Transmembrane helix</keyword>
<dbReference type="NCBIfam" id="TIGR00792">
    <property type="entry name" value="gph"/>
    <property type="match status" value="1"/>
</dbReference>
<name>A0ABS7SY97_9FIRM</name>
<dbReference type="PANTHER" id="PTHR11328">
    <property type="entry name" value="MAJOR FACILITATOR SUPERFAMILY DOMAIN-CONTAINING PROTEIN"/>
    <property type="match status" value="1"/>
</dbReference>
<accession>A0ABS7SY97</accession>
<comment type="caution">
    <text evidence="2">The sequence shown here is derived from an EMBL/GenBank/DDBJ whole genome shotgun (WGS) entry which is preliminary data.</text>
</comment>
<feature type="transmembrane region" description="Helical" evidence="1">
    <location>
        <begin position="87"/>
        <end position="104"/>
    </location>
</feature>
<dbReference type="Gene3D" id="1.20.1250.20">
    <property type="entry name" value="MFS general substrate transporter like domains"/>
    <property type="match status" value="2"/>
</dbReference>
<dbReference type="RefSeq" id="WP_223418624.1">
    <property type="nucleotide sequence ID" value="NZ_JAIPME010000002.1"/>
</dbReference>
<feature type="transmembrane region" description="Helical" evidence="1">
    <location>
        <begin position="419"/>
        <end position="438"/>
    </location>
</feature>
<dbReference type="SUPFAM" id="SSF103473">
    <property type="entry name" value="MFS general substrate transporter"/>
    <property type="match status" value="1"/>
</dbReference>
<feature type="transmembrane region" description="Helical" evidence="1">
    <location>
        <begin position="190"/>
        <end position="208"/>
    </location>
</feature>
<dbReference type="InterPro" id="IPR001927">
    <property type="entry name" value="Na/Gal_symport"/>
</dbReference>
<feature type="transmembrane region" description="Helical" evidence="1">
    <location>
        <begin position="281"/>
        <end position="298"/>
    </location>
</feature>
<sequence>MKTREFRPFSKKDQIGYIAGDMAGSFVNLTMDAFFLVFCTYVLKVDPKFMSGLFLFARLFDAINDPIIGSLPDRFSIGKSGDKFKPFIKIAMWPLAISILLGFFDVTRLGFSTTATHIWVAFTYILYGMSYTGTSMPFGAMATVVTLDPTERSKLSVARAIGGMAIGYGFLSIIPMFIWDANKNPNPNGYMTVAIIAALGCIIFYYILCSLTQERYAHLAHKASDGKSDYSFKDVIGQAFKNRAMIGIMFASIGSLIYITGNSQFGGFIFKEFYQAPKMQSVAMYVQLPVTIAMFFIVPKMQAKFGKRNLLLAMLTWNFALSLFIFLKPLENVMAYIILNALANLGQVTFIMVVWAFVADAIDYHEYKFNSRNDGTLYSIYTFARKIGSTLASFGATAALAAIGFIATAETQSPETISAIRYLGTSIPLIASIIEIIGMKFIWNLTREDSEEITKALREAE</sequence>
<keyword evidence="1" id="KW-0812">Transmembrane</keyword>
<evidence type="ECO:0000313" key="3">
    <source>
        <dbReference type="Proteomes" id="UP000734271"/>
    </source>
</evidence>
<organism evidence="2 3">
    <name type="scientific">Anaerococcus murdochii</name>
    <dbReference type="NCBI Taxonomy" id="411577"/>
    <lineage>
        <taxon>Bacteria</taxon>
        <taxon>Bacillati</taxon>
        <taxon>Bacillota</taxon>
        <taxon>Tissierellia</taxon>
        <taxon>Tissierellales</taxon>
        <taxon>Peptoniphilaceae</taxon>
        <taxon>Anaerococcus</taxon>
    </lineage>
</organism>
<evidence type="ECO:0000313" key="2">
    <source>
        <dbReference type="EMBL" id="MBZ2386513.1"/>
    </source>
</evidence>
<dbReference type="PANTHER" id="PTHR11328:SF24">
    <property type="entry name" value="MAJOR FACILITATOR SUPERFAMILY (MFS) PROFILE DOMAIN-CONTAINING PROTEIN"/>
    <property type="match status" value="1"/>
</dbReference>
<feature type="transmembrane region" description="Helical" evidence="1">
    <location>
        <begin position="157"/>
        <end position="178"/>
    </location>
</feature>
<proteinExistence type="predicted"/>
<feature type="transmembrane region" description="Helical" evidence="1">
    <location>
        <begin position="310"/>
        <end position="327"/>
    </location>
</feature>
<dbReference type="Pfam" id="PF13347">
    <property type="entry name" value="MFS_2"/>
    <property type="match status" value="1"/>
</dbReference>
<feature type="transmembrane region" description="Helical" evidence="1">
    <location>
        <begin position="244"/>
        <end position="261"/>
    </location>
</feature>
<dbReference type="EMBL" id="JAIPME010000002">
    <property type="protein sequence ID" value="MBZ2386513.1"/>
    <property type="molecule type" value="Genomic_DNA"/>
</dbReference>
<dbReference type="InterPro" id="IPR039672">
    <property type="entry name" value="MFS_2"/>
</dbReference>
<feature type="transmembrane region" description="Helical" evidence="1">
    <location>
        <begin position="124"/>
        <end position="145"/>
    </location>
</feature>
<feature type="transmembrane region" description="Helical" evidence="1">
    <location>
        <begin position="333"/>
        <end position="358"/>
    </location>
</feature>
<keyword evidence="3" id="KW-1185">Reference proteome</keyword>
<evidence type="ECO:0000256" key="1">
    <source>
        <dbReference type="SAM" id="Phobius"/>
    </source>
</evidence>
<dbReference type="InterPro" id="IPR036259">
    <property type="entry name" value="MFS_trans_sf"/>
</dbReference>
<feature type="transmembrane region" description="Helical" evidence="1">
    <location>
        <begin position="21"/>
        <end position="43"/>
    </location>
</feature>
<feature type="transmembrane region" description="Helical" evidence="1">
    <location>
        <begin position="387"/>
        <end position="407"/>
    </location>
</feature>
<gene>
    <name evidence="2" type="ORF">K8P03_04270</name>
</gene>
<keyword evidence="1" id="KW-0472">Membrane</keyword>
<reference evidence="2 3" key="1">
    <citation type="submission" date="2021-08" db="EMBL/GenBank/DDBJ databases">
        <title>FDA dAtabase for Regulatory Grade micrObial Sequences (FDA-ARGOS): Supporting development and validation of Infectious Disease Dx tests.</title>
        <authorList>
            <person name="Sproer C."/>
            <person name="Gronow S."/>
            <person name="Severitt S."/>
            <person name="Schroder I."/>
            <person name="Tallon L."/>
            <person name="Sadzewicz L."/>
            <person name="Zhao X."/>
            <person name="Boylan J."/>
            <person name="Ott S."/>
            <person name="Bowen H."/>
            <person name="Vavikolanu K."/>
            <person name="Hazen T."/>
            <person name="Aluvathingal J."/>
            <person name="Nadendla S."/>
            <person name="Lowell S."/>
            <person name="Myers T."/>
            <person name="Yan Y."/>
            <person name="Sichtig H."/>
        </authorList>
    </citation>
    <scope>NUCLEOTIDE SEQUENCE [LARGE SCALE GENOMIC DNA]</scope>
    <source>
        <strain evidence="2 3">FDAARGOS_1460</strain>
    </source>
</reference>
<protein>
    <submittedName>
        <fullName evidence="2">Glycoside-pentoside-hexuronide (GPH):cation symporter</fullName>
    </submittedName>
</protein>